<dbReference type="EMBL" id="LRGB01014704">
    <property type="protein sequence ID" value="KZR99113.1"/>
    <property type="molecule type" value="Genomic_DNA"/>
</dbReference>
<comment type="caution">
    <text evidence="1">The sequence shown here is derived from an EMBL/GenBank/DDBJ whole genome shotgun (WGS) entry which is preliminary data.</text>
</comment>
<organism evidence="1 2">
    <name type="scientific">Daphnia magna</name>
    <dbReference type="NCBI Taxonomy" id="35525"/>
    <lineage>
        <taxon>Eukaryota</taxon>
        <taxon>Metazoa</taxon>
        <taxon>Ecdysozoa</taxon>
        <taxon>Arthropoda</taxon>
        <taxon>Crustacea</taxon>
        <taxon>Branchiopoda</taxon>
        <taxon>Diplostraca</taxon>
        <taxon>Cladocera</taxon>
        <taxon>Anomopoda</taxon>
        <taxon>Daphniidae</taxon>
        <taxon>Daphnia</taxon>
    </lineage>
</organism>
<dbReference type="AlphaFoldDB" id="A0A162CTX4"/>
<feature type="non-terminal residue" evidence="1">
    <location>
        <position position="356"/>
    </location>
</feature>
<protein>
    <submittedName>
        <fullName evidence="1">Uncharacterized protein</fullName>
    </submittedName>
</protein>
<keyword evidence="2" id="KW-1185">Reference proteome</keyword>
<feature type="non-terminal residue" evidence="1">
    <location>
        <position position="1"/>
    </location>
</feature>
<proteinExistence type="predicted"/>
<dbReference type="OrthoDB" id="411823at2759"/>
<sequence length="356" mass="39540">IGKLNSSRRALMAANCCLRQTCGHDPKRIRFLYLSTVEPILTYACSVWLSFLSSKAGVKKLRSFERSVARLITLSFRSAPTDSLLILSNLVPLDLRIMQIATTRFLSLQGLDFSPRSKVVISRRFVHFCSLPHISTPRLPVLVSLPPWSLHIPPVRTLPDGIPLLPSEPDSLFLYLSATCLKQVANVSVVATDISGIIRFSNARLSQPTSQRFASSFSARVAFDIILSLSTRYKTTQCSMFYGLNAQSQGYILASFWANTTLPPVVSEVMAEQIPKSYVTSLIKSHLHNLWNSEWLSSATGVTTRMFFPDVDSASVLRYLRTNALSSQVFTGHCFLNMHQHRFGFSPSAACQCGAP</sequence>
<gene>
    <name evidence="1" type="ORF">APZ42_005161</name>
</gene>
<evidence type="ECO:0000313" key="1">
    <source>
        <dbReference type="EMBL" id="KZR99113.1"/>
    </source>
</evidence>
<name>A0A162CTX4_9CRUS</name>
<evidence type="ECO:0000313" key="2">
    <source>
        <dbReference type="Proteomes" id="UP000076858"/>
    </source>
</evidence>
<reference evidence="1 2" key="1">
    <citation type="submission" date="2016-03" db="EMBL/GenBank/DDBJ databases">
        <title>EvidentialGene: Evidence-directed Construction of Genes on Genomes.</title>
        <authorList>
            <person name="Gilbert D.G."/>
            <person name="Choi J.-H."/>
            <person name="Mockaitis K."/>
            <person name="Colbourne J."/>
            <person name="Pfrender M."/>
        </authorList>
    </citation>
    <scope>NUCLEOTIDE SEQUENCE [LARGE SCALE GENOMIC DNA]</scope>
    <source>
        <strain evidence="1 2">Xinb3</strain>
        <tissue evidence="1">Complete organism</tissue>
    </source>
</reference>
<dbReference type="Proteomes" id="UP000076858">
    <property type="component" value="Unassembled WGS sequence"/>
</dbReference>
<accession>A0A162CTX4</accession>